<dbReference type="RefSeq" id="WP_184480637.1">
    <property type="nucleotide sequence ID" value="NZ_JAAEDJ010000261.1"/>
</dbReference>
<evidence type="ECO:0000259" key="1">
    <source>
        <dbReference type="SMART" id="SM00867"/>
    </source>
</evidence>
<evidence type="ECO:0000313" key="3">
    <source>
        <dbReference type="Proteomes" id="UP000562254"/>
    </source>
</evidence>
<dbReference type="SUPFAM" id="SSF101874">
    <property type="entry name" value="YceI-like"/>
    <property type="match status" value="1"/>
</dbReference>
<feature type="domain" description="Lipid/polyisoprenoid-binding YceI-like" evidence="1">
    <location>
        <begin position="31"/>
        <end position="195"/>
    </location>
</feature>
<dbReference type="AlphaFoldDB" id="A0A840Y2W2"/>
<comment type="caution">
    <text evidence="2">The sequence shown here is derived from an EMBL/GenBank/DDBJ whole genome shotgun (WGS) entry which is preliminary data.</text>
</comment>
<name>A0A840Y2W2_9PROT</name>
<evidence type="ECO:0000313" key="2">
    <source>
        <dbReference type="EMBL" id="MBB5688214.1"/>
    </source>
</evidence>
<dbReference type="PROSITE" id="PS51318">
    <property type="entry name" value="TAT"/>
    <property type="match status" value="1"/>
</dbReference>
<dbReference type="InterPro" id="IPR036761">
    <property type="entry name" value="TTHA0802/YceI-like_sf"/>
</dbReference>
<dbReference type="Pfam" id="PF04264">
    <property type="entry name" value="YceI"/>
    <property type="match status" value="1"/>
</dbReference>
<accession>A0A840Y2W2</accession>
<dbReference type="Proteomes" id="UP000562254">
    <property type="component" value="Unassembled WGS sequence"/>
</dbReference>
<dbReference type="Gene3D" id="2.40.128.110">
    <property type="entry name" value="Lipid/polyisoprenoid-binding, YceI-like"/>
    <property type="match status" value="1"/>
</dbReference>
<reference evidence="2 3" key="1">
    <citation type="submission" date="2020-08" db="EMBL/GenBank/DDBJ databases">
        <title>Genomic Encyclopedia of Type Strains, Phase IV (KMG-IV): sequencing the most valuable type-strain genomes for metagenomic binning, comparative biology and taxonomic classification.</title>
        <authorList>
            <person name="Goeker M."/>
        </authorList>
    </citation>
    <scope>NUCLEOTIDE SEQUENCE [LARGE SCALE GENOMIC DNA]</scope>
    <source>
        <strain evidence="2 3">DSM 25895</strain>
    </source>
</reference>
<dbReference type="SMART" id="SM00867">
    <property type="entry name" value="YceI"/>
    <property type="match status" value="1"/>
</dbReference>
<dbReference type="PANTHER" id="PTHR34406">
    <property type="entry name" value="PROTEIN YCEI"/>
    <property type="match status" value="1"/>
</dbReference>
<dbReference type="EMBL" id="JACIJE010000001">
    <property type="protein sequence ID" value="MBB5688214.1"/>
    <property type="molecule type" value="Genomic_DNA"/>
</dbReference>
<organism evidence="2 3">
    <name type="scientific">Neoroseomonas alkaliterrae</name>
    <dbReference type="NCBI Taxonomy" id="1452450"/>
    <lineage>
        <taxon>Bacteria</taxon>
        <taxon>Pseudomonadati</taxon>
        <taxon>Pseudomonadota</taxon>
        <taxon>Alphaproteobacteria</taxon>
        <taxon>Acetobacterales</taxon>
        <taxon>Acetobacteraceae</taxon>
        <taxon>Neoroseomonas</taxon>
    </lineage>
</organism>
<proteinExistence type="predicted"/>
<protein>
    <submittedName>
        <fullName evidence="2">Polyisoprenoid-binding protein YceI</fullName>
    </submittedName>
</protein>
<keyword evidence="3" id="KW-1185">Reference proteome</keyword>
<dbReference type="InterPro" id="IPR007372">
    <property type="entry name" value="Lipid/polyisoprenoid-bd_YceI"/>
</dbReference>
<dbReference type="PANTHER" id="PTHR34406:SF1">
    <property type="entry name" value="PROTEIN YCEI"/>
    <property type="match status" value="1"/>
</dbReference>
<gene>
    <name evidence="2" type="ORF">FHS88_000324</name>
</gene>
<dbReference type="InterPro" id="IPR006311">
    <property type="entry name" value="TAT_signal"/>
</dbReference>
<sequence>MRMGATSRRGLLAGLGALAGAPARPAAARSRYVFDARAGQLEFTARHLGVLTSTGRFEDFEAELLIDPERPLTSQVAVTVRTAAVALAYPGAVDLLRSPAFFDVERFPEARFSGRATGEGRLERFALAGELTIRGITRPHRMEARLVERRQDPALGREVAAFSAGGTLRRSEFGMTAEQAAISDEIRLTVRVRILV</sequence>